<dbReference type="InterPro" id="IPR051531">
    <property type="entry name" value="N-acetyltransferase"/>
</dbReference>
<dbReference type="InterPro" id="IPR016181">
    <property type="entry name" value="Acyl_CoA_acyltransferase"/>
</dbReference>
<dbReference type="AlphaFoldDB" id="A0A1I6DVX7"/>
<evidence type="ECO:0000313" key="3">
    <source>
        <dbReference type="Proteomes" id="UP000199302"/>
    </source>
</evidence>
<keyword evidence="3" id="KW-1185">Reference proteome</keyword>
<organism evidence="2 3">
    <name type="scientific">Poseidonocella sedimentorum</name>
    <dbReference type="NCBI Taxonomy" id="871652"/>
    <lineage>
        <taxon>Bacteria</taxon>
        <taxon>Pseudomonadati</taxon>
        <taxon>Pseudomonadota</taxon>
        <taxon>Alphaproteobacteria</taxon>
        <taxon>Rhodobacterales</taxon>
        <taxon>Roseobacteraceae</taxon>
        <taxon>Poseidonocella</taxon>
    </lineage>
</organism>
<protein>
    <submittedName>
        <fullName evidence="2">Protein N-acetyltransferase, RimJ/RimL family</fullName>
    </submittedName>
</protein>
<dbReference type="EMBL" id="FOYI01000005">
    <property type="protein sequence ID" value="SFR09613.1"/>
    <property type="molecule type" value="Genomic_DNA"/>
</dbReference>
<accession>A0A1I6DVX7</accession>
<sequence length="175" mass="19293">MTKALPVLETERLRLEPPSLAILDAEKRFWASDRATFAGGRMTGPQVWRYLALQRGHWDLLGYGMFSVVEKQSGAPVGLIGLWGPEPWPEPELAYNIYEGSSGKGYAEEAARAVMGWNFGALGRERLISVIHPDNLPSQRLAARLGGAPTGEQFTPNPDADPVDIWRYCAPEGRS</sequence>
<dbReference type="Pfam" id="PF13302">
    <property type="entry name" value="Acetyltransf_3"/>
    <property type="match status" value="1"/>
</dbReference>
<dbReference type="PANTHER" id="PTHR43792:SF1">
    <property type="entry name" value="N-ACETYLTRANSFERASE DOMAIN-CONTAINING PROTEIN"/>
    <property type="match status" value="1"/>
</dbReference>
<gene>
    <name evidence="2" type="ORF">SAMN04515673_105269</name>
</gene>
<dbReference type="OrthoDB" id="6293260at2"/>
<dbReference type="SUPFAM" id="SSF55729">
    <property type="entry name" value="Acyl-CoA N-acyltransferases (Nat)"/>
    <property type="match status" value="1"/>
</dbReference>
<dbReference type="GO" id="GO:0016747">
    <property type="term" value="F:acyltransferase activity, transferring groups other than amino-acyl groups"/>
    <property type="evidence" value="ECO:0007669"/>
    <property type="project" value="InterPro"/>
</dbReference>
<dbReference type="PANTHER" id="PTHR43792">
    <property type="entry name" value="GNAT FAMILY, PUTATIVE (AFU_ORTHOLOGUE AFUA_3G00765)-RELATED-RELATED"/>
    <property type="match status" value="1"/>
</dbReference>
<dbReference type="InterPro" id="IPR000182">
    <property type="entry name" value="GNAT_dom"/>
</dbReference>
<name>A0A1I6DVX7_9RHOB</name>
<feature type="domain" description="N-acetyltransferase" evidence="1">
    <location>
        <begin position="11"/>
        <end position="172"/>
    </location>
</feature>
<dbReference type="Proteomes" id="UP000199302">
    <property type="component" value="Unassembled WGS sequence"/>
</dbReference>
<dbReference type="RefSeq" id="WP_092079950.1">
    <property type="nucleotide sequence ID" value="NZ_FOYI01000005.1"/>
</dbReference>
<dbReference type="STRING" id="871652.SAMN04515673_105269"/>
<evidence type="ECO:0000313" key="2">
    <source>
        <dbReference type="EMBL" id="SFR09613.1"/>
    </source>
</evidence>
<keyword evidence="2" id="KW-0808">Transferase</keyword>
<evidence type="ECO:0000259" key="1">
    <source>
        <dbReference type="PROSITE" id="PS51186"/>
    </source>
</evidence>
<dbReference type="PROSITE" id="PS51186">
    <property type="entry name" value="GNAT"/>
    <property type="match status" value="1"/>
</dbReference>
<dbReference type="Gene3D" id="3.40.630.30">
    <property type="match status" value="1"/>
</dbReference>
<proteinExistence type="predicted"/>
<reference evidence="2 3" key="1">
    <citation type="submission" date="2016-10" db="EMBL/GenBank/DDBJ databases">
        <authorList>
            <person name="de Groot N.N."/>
        </authorList>
    </citation>
    <scope>NUCLEOTIDE SEQUENCE [LARGE SCALE GENOMIC DNA]</scope>
    <source>
        <strain evidence="3">KMM 9023,NRIC 0796,JCM 17311,KCTC 23692</strain>
    </source>
</reference>